<reference evidence="3" key="1">
    <citation type="submission" date="2023-06" db="EMBL/GenBank/DDBJ databases">
        <title>Comparative genomics of Bacillaceae isolates and their secondary metabolite potential.</title>
        <authorList>
            <person name="Song L."/>
            <person name="Nielsen L.J."/>
            <person name="Mohite O."/>
            <person name="Xu X."/>
            <person name="Weber T."/>
            <person name="Kovacs A.T."/>
        </authorList>
    </citation>
    <scope>NUCLEOTIDE SEQUENCE</scope>
    <source>
        <strain evidence="3">G1S1</strain>
    </source>
</reference>
<dbReference type="RefSeq" id="WP_289349790.1">
    <property type="nucleotide sequence ID" value="NZ_JAUCFI010000003.1"/>
</dbReference>
<dbReference type="InterPro" id="IPR013538">
    <property type="entry name" value="ASHA1/2-like_C"/>
</dbReference>
<comment type="caution">
    <text evidence="3">The sequence shown here is derived from an EMBL/GenBank/DDBJ whole genome shotgun (WGS) entry which is preliminary data.</text>
</comment>
<organism evidence="3 4">
    <name type="scientific">Peribacillus frigoritolerans</name>
    <dbReference type="NCBI Taxonomy" id="450367"/>
    <lineage>
        <taxon>Bacteria</taxon>
        <taxon>Bacillati</taxon>
        <taxon>Bacillota</taxon>
        <taxon>Bacilli</taxon>
        <taxon>Bacillales</taxon>
        <taxon>Bacillaceae</taxon>
        <taxon>Peribacillus</taxon>
    </lineage>
</organism>
<dbReference type="Proteomes" id="UP001238973">
    <property type="component" value="Unassembled WGS sequence"/>
</dbReference>
<dbReference type="SUPFAM" id="SSF55961">
    <property type="entry name" value="Bet v1-like"/>
    <property type="match status" value="1"/>
</dbReference>
<proteinExistence type="inferred from homology"/>
<dbReference type="InterPro" id="IPR023393">
    <property type="entry name" value="START-like_dom_sf"/>
</dbReference>
<comment type="similarity">
    <text evidence="1">Belongs to the AHA1 family.</text>
</comment>
<evidence type="ECO:0000313" key="4">
    <source>
        <dbReference type="Proteomes" id="UP001238973"/>
    </source>
</evidence>
<dbReference type="AlphaFoldDB" id="A0AAJ1QMH5"/>
<dbReference type="Gene3D" id="3.30.530.20">
    <property type="match status" value="1"/>
</dbReference>
<evidence type="ECO:0000256" key="1">
    <source>
        <dbReference type="ARBA" id="ARBA00006817"/>
    </source>
</evidence>
<dbReference type="Pfam" id="PF08327">
    <property type="entry name" value="AHSA1"/>
    <property type="match status" value="1"/>
</dbReference>
<evidence type="ECO:0000259" key="2">
    <source>
        <dbReference type="Pfam" id="PF08327"/>
    </source>
</evidence>
<gene>
    <name evidence="3" type="ORF">QUF85_12500</name>
</gene>
<name>A0AAJ1QMH5_9BACI</name>
<accession>A0AAJ1QMH5</accession>
<evidence type="ECO:0000313" key="3">
    <source>
        <dbReference type="EMBL" id="MDM5284118.1"/>
    </source>
</evidence>
<feature type="domain" description="Activator of Hsp90 ATPase homologue 1/2-like C-terminal" evidence="2">
    <location>
        <begin position="12"/>
        <end position="159"/>
    </location>
</feature>
<dbReference type="EMBL" id="JAUCFI010000003">
    <property type="protein sequence ID" value="MDM5284118.1"/>
    <property type="molecule type" value="Genomic_DNA"/>
</dbReference>
<sequence length="169" mass="19611">MFPKTEITRSFNAPRELVIKAFTESEHLQNWWGPKGWAFDISKFELRQEGVFHYSQTSPDGNVMWVKFVYHEVNVPDKLVYTSFFSDEMGNIVRAPFNDNWPLETLNTFTFTEHEGKTILTMIGAPVSPTEEEMKTYEESQEMVQEGFSGTFVQLTDYLSNISENDIGR</sequence>
<protein>
    <submittedName>
        <fullName evidence="3">SRPBCC domain-containing protein</fullName>
    </submittedName>
</protein>